<accession>A0A0L0RZM9</accession>
<organism evidence="3 4">
    <name type="scientific">Allomyces macrogynus (strain ATCC 38327)</name>
    <name type="common">Allomyces javanicus var. macrogynus</name>
    <dbReference type="NCBI Taxonomy" id="578462"/>
    <lineage>
        <taxon>Eukaryota</taxon>
        <taxon>Fungi</taxon>
        <taxon>Fungi incertae sedis</taxon>
        <taxon>Blastocladiomycota</taxon>
        <taxon>Blastocladiomycetes</taxon>
        <taxon>Blastocladiales</taxon>
        <taxon>Blastocladiaceae</taxon>
        <taxon>Allomyces</taxon>
    </lineage>
</organism>
<reference evidence="3 4" key="1">
    <citation type="submission" date="2009-11" db="EMBL/GenBank/DDBJ databases">
        <title>Annotation of Allomyces macrogynus ATCC 38327.</title>
        <authorList>
            <consortium name="The Broad Institute Genome Sequencing Platform"/>
            <person name="Russ C."/>
            <person name="Cuomo C."/>
            <person name="Burger G."/>
            <person name="Gray M.W."/>
            <person name="Holland P.W.H."/>
            <person name="King N."/>
            <person name="Lang F.B.F."/>
            <person name="Roger A.J."/>
            <person name="Ruiz-Trillo I."/>
            <person name="Young S.K."/>
            <person name="Zeng Q."/>
            <person name="Gargeya S."/>
            <person name="Fitzgerald M."/>
            <person name="Haas B."/>
            <person name="Abouelleil A."/>
            <person name="Alvarado L."/>
            <person name="Arachchi H.M."/>
            <person name="Berlin A."/>
            <person name="Chapman S.B."/>
            <person name="Gearin G."/>
            <person name="Goldberg J."/>
            <person name="Griggs A."/>
            <person name="Gujja S."/>
            <person name="Hansen M."/>
            <person name="Heiman D."/>
            <person name="Howarth C."/>
            <person name="Larimer J."/>
            <person name="Lui A."/>
            <person name="MacDonald P.J.P."/>
            <person name="McCowen C."/>
            <person name="Montmayeur A."/>
            <person name="Murphy C."/>
            <person name="Neiman D."/>
            <person name="Pearson M."/>
            <person name="Priest M."/>
            <person name="Roberts A."/>
            <person name="Saif S."/>
            <person name="Shea T."/>
            <person name="Sisk P."/>
            <person name="Stolte C."/>
            <person name="Sykes S."/>
            <person name="Wortman J."/>
            <person name="Nusbaum C."/>
            <person name="Birren B."/>
        </authorList>
    </citation>
    <scope>NUCLEOTIDE SEQUENCE [LARGE SCALE GENOMIC DNA]</scope>
    <source>
        <strain evidence="3 4">ATCC 38327</strain>
    </source>
</reference>
<evidence type="ECO:0000259" key="2">
    <source>
        <dbReference type="Pfam" id="PF01593"/>
    </source>
</evidence>
<name>A0A0L0RZM9_ALLM3</name>
<reference evidence="4" key="2">
    <citation type="submission" date="2009-11" db="EMBL/GenBank/DDBJ databases">
        <title>The Genome Sequence of Allomyces macrogynus strain ATCC 38327.</title>
        <authorList>
            <consortium name="The Broad Institute Genome Sequencing Platform"/>
            <person name="Russ C."/>
            <person name="Cuomo C."/>
            <person name="Shea T."/>
            <person name="Young S.K."/>
            <person name="Zeng Q."/>
            <person name="Koehrsen M."/>
            <person name="Haas B."/>
            <person name="Borodovsky M."/>
            <person name="Guigo R."/>
            <person name="Alvarado L."/>
            <person name="Berlin A."/>
            <person name="Borenstein D."/>
            <person name="Chen Z."/>
            <person name="Engels R."/>
            <person name="Freedman E."/>
            <person name="Gellesch M."/>
            <person name="Goldberg J."/>
            <person name="Griggs A."/>
            <person name="Gujja S."/>
            <person name="Heiman D."/>
            <person name="Hepburn T."/>
            <person name="Howarth C."/>
            <person name="Jen D."/>
            <person name="Larson L."/>
            <person name="Lewis B."/>
            <person name="Mehta T."/>
            <person name="Park D."/>
            <person name="Pearson M."/>
            <person name="Roberts A."/>
            <person name="Saif S."/>
            <person name="Shenoy N."/>
            <person name="Sisk P."/>
            <person name="Stolte C."/>
            <person name="Sykes S."/>
            <person name="Walk T."/>
            <person name="White J."/>
            <person name="Yandava C."/>
            <person name="Burger G."/>
            <person name="Gray M.W."/>
            <person name="Holland P.W.H."/>
            <person name="King N."/>
            <person name="Lang F.B.F."/>
            <person name="Roger A.J."/>
            <person name="Ruiz-Trillo I."/>
            <person name="Lander E."/>
            <person name="Nusbaum C."/>
        </authorList>
    </citation>
    <scope>NUCLEOTIDE SEQUENCE [LARGE SCALE GENOMIC DNA]</scope>
    <source>
        <strain evidence="4">ATCC 38327</strain>
    </source>
</reference>
<dbReference type="SUPFAM" id="SSF54373">
    <property type="entry name" value="FAD-linked reductases, C-terminal domain"/>
    <property type="match status" value="1"/>
</dbReference>
<dbReference type="AlphaFoldDB" id="A0A0L0RZM9"/>
<dbReference type="OrthoDB" id="5046242at2759"/>
<dbReference type="VEuPathDB" id="FungiDB:AMAG_01422"/>
<dbReference type="Pfam" id="PF01593">
    <property type="entry name" value="Amino_oxidase"/>
    <property type="match status" value="1"/>
</dbReference>
<dbReference type="InterPro" id="IPR036188">
    <property type="entry name" value="FAD/NAD-bd_sf"/>
</dbReference>
<dbReference type="OMA" id="LFVYDQR"/>
<feature type="signal peptide" evidence="1">
    <location>
        <begin position="1"/>
        <end position="37"/>
    </location>
</feature>
<dbReference type="PANTHER" id="PTHR10742">
    <property type="entry name" value="FLAVIN MONOAMINE OXIDASE"/>
    <property type="match status" value="1"/>
</dbReference>
<dbReference type="EMBL" id="GG745329">
    <property type="protein sequence ID" value="KNE55536.1"/>
    <property type="molecule type" value="Genomic_DNA"/>
</dbReference>
<dbReference type="InterPro" id="IPR002937">
    <property type="entry name" value="Amino_oxidase"/>
</dbReference>
<dbReference type="InterPro" id="IPR050281">
    <property type="entry name" value="Flavin_monoamine_oxidase"/>
</dbReference>
<dbReference type="STRING" id="578462.A0A0L0RZM9"/>
<dbReference type="SUPFAM" id="SSF51905">
    <property type="entry name" value="FAD/NAD(P)-binding domain"/>
    <property type="match status" value="1"/>
</dbReference>
<dbReference type="GO" id="GO:0016491">
    <property type="term" value="F:oxidoreductase activity"/>
    <property type="evidence" value="ECO:0007669"/>
    <property type="project" value="InterPro"/>
</dbReference>
<dbReference type="GO" id="GO:0006598">
    <property type="term" value="P:polyamine catabolic process"/>
    <property type="evidence" value="ECO:0007669"/>
    <property type="project" value="TreeGrafter"/>
</dbReference>
<dbReference type="Proteomes" id="UP000054350">
    <property type="component" value="Unassembled WGS sequence"/>
</dbReference>
<sequence length="534" mass="59924">MTRVFWRARRVSRPVAAHALLLLAVLLASTASIAVHAAPKNQIKTRVLILGAGVAGVSAARALNAHNITDYLILEAQDVIGGRLKQAQLGDVKIEVGGNWVEGVGGKTENPVWTLAKKYGLKTIKTNFDDRITIKSDGTLDTSDVADEWEEKFKKAQEIVADHAKRGLQDISVRTALQMAGWRNKSPLHDLYEYQASYPEIDYEYASDASINSGFYTADGDTFEEYGEDNYFVTDQRGYKLIAEKVLEEAKATTKVHFNKRVTDVAYDKSGVTVTTRDGCTYRADYVISTFALGVYQENEVKFTPALPEWKTEALYKFHIEDYQKIFLNFPYQWWSNHTFTLFASERKGYYPIFQNVMAAGYMPKSADGKRNIFMVTLTGNEAVRAERLTDAQIIDEIMAVLRQMYPKQTIPRPTAAVIPRWKSDPLFHGSFTNWPLGMTVESWENLVAPLNKRFFFSGEMASLNQFGYVHGALNAGAETADQVAQCVKGKCPRFKYYPTGLKACAQHATTLRRRADGPRGHFVMSTGQQGVEM</sequence>
<keyword evidence="4" id="KW-1185">Reference proteome</keyword>
<dbReference type="eggNOG" id="KOG0029">
    <property type="taxonomic scope" value="Eukaryota"/>
</dbReference>
<protein>
    <recommendedName>
        <fullName evidence="2">Amine oxidase domain-containing protein</fullName>
    </recommendedName>
</protein>
<dbReference type="Gene3D" id="3.50.50.60">
    <property type="entry name" value="FAD/NAD(P)-binding domain"/>
    <property type="match status" value="1"/>
</dbReference>
<dbReference type="PANTHER" id="PTHR10742:SF313">
    <property type="entry name" value="AMINE OXIDASE"/>
    <property type="match status" value="1"/>
</dbReference>
<dbReference type="Gene3D" id="3.90.660.10">
    <property type="match status" value="1"/>
</dbReference>
<feature type="domain" description="Amine oxidase" evidence="2">
    <location>
        <begin position="54"/>
        <end position="484"/>
    </location>
</feature>
<evidence type="ECO:0000313" key="4">
    <source>
        <dbReference type="Proteomes" id="UP000054350"/>
    </source>
</evidence>
<keyword evidence="1" id="KW-0732">Signal</keyword>
<evidence type="ECO:0000313" key="3">
    <source>
        <dbReference type="EMBL" id="KNE55536.1"/>
    </source>
</evidence>
<proteinExistence type="predicted"/>
<feature type="chain" id="PRO_5005547746" description="Amine oxidase domain-containing protein" evidence="1">
    <location>
        <begin position="38"/>
        <end position="534"/>
    </location>
</feature>
<evidence type="ECO:0000256" key="1">
    <source>
        <dbReference type="SAM" id="SignalP"/>
    </source>
</evidence>
<gene>
    <name evidence="3" type="ORF">AMAG_01422</name>
</gene>